<proteinExistence type="predicted"/>
<evidence type="ECO:0000256" key="1">
    <source>
        <dbReference type="SAM" id="MobiDB-lite"/>
    </source>
</evidence>
<reference evidence="3 4" key="1">
    <citation type="submission" date="2019-02" db="EMBL/GenBank/DDBJ databases">
        <title>Deep-cultivation of Planctomycetes and their phenomic and genomic characterization uncovers novel biology.</title>
        <authorList>
            <person name="Wiegand S."/>
            <person name="Jogler M."/>
            <person name="Boedeker C."/>
            <person name="Pinto D."/>
            <person name="Vollmers J."/>
            <person name="Rivas-Marin E."/>
            <person name="Kohn T."/>
            <person name="Peeters S.H."/>
            <person name="Heuer A."/>
            <person name="Rast P."/>
            <person name="Oberbeckmann S."/>
            <person name="Bunk B."/>
            <person name="Jeske O."/>
            <person name="Meyerdierks A."/>
            <person name="Storesund J.E."/>
            <person name="Kallscheuer N."/>
            <person name="Luecker S."/>
            <person name="Lage O.M."/>
            <person name="Pohl T."/>
            <person name="Merkel B.J."/>
            <person name="Hornburger P."/>
            <person name="Mueller R.-W."/>
            <person name="Bruemmer F."/>
            <person name="Labrenz M."/>
            <person name="Spormann A.M."/>
            <person name="Op den Camp H."/>
            <person name="Overmann J."/>
            <person name="Amann R."/>
            <person name="Jetten M.S.M."/>
            <person name="Mascher T."/>
            <person name="Medema M.H."/>
            <person name="Devos D.P."/>
            <person name="Kaster A.-K."/>
            <person name="Ovreas L."/>
            <person name="Rohde M."/>
            <person name="Galperin M.Y."/>
            <person name="Jogler C."/>
        </authorList>
    </citation>
    <scope>NUCLEOTIDE SEQUENCE [LARGE SCALE GENOMIC DNA]</scope>
    <source>
        <strain evidence="3 4">KS4</strain>
    </source>
</reference>
<evidence type="ECO:0000256" key="2">
    <source>
        <dbReference type="SAM" id="Phobius"/>
    </source>
</evidence>
<dbReference type="EMBL" id="CP036425">
    <property type="protein sequence ID" value="QDU34973.1"/>
    <property type="molecule type" value="Genomic_DNA"/>
</dbReference>
<keyword evidence="2" id="KW-1133">Transmembrane helix</keyword>
<keyword evidence="2" id="KW-0472">Membrane</keyword>
<keyword evidence="4" id="KW-1185">Reference proteome</keyword>
<organism evidence="3 4">
    <name type="scientific">Poriferisphaera corsica</name>
    <dbReference type="NCBI Taxonomy" id="2528020"/>
    <lineage>
        <taxon>Bacteria</taxon>
        <taxon>Pseudomonadati</taxon>
        <taxon>Planctomycetota</taxon>
        <taxon>Phycisphaerae</taxon>
        <taxon>Phycisphaerales</taxon>
        <taxon>Phycisphaeraceae</taxon>
        <taxon>Poriferisphaera</taxon>
    </lineage>
</organism>
<gene>
    <name evidence="3" type="ORF">KS4_30500</name>
</gene>
<feature type="transmembrane region" description="Helical" evidence="2">
    <location>
        <begin position="6"/>
        <end position="32"/>
    </location>
</feature>
<evidence type="ECO:0000313" key="4">
    <source>
        <dbReference type="Proteomes" id="UP000317369"/>
    </source>
</evidence>
<dbReference type="RefSeq" id="WP_145079595.1">
    <property type="nucleotide sequence ID" value="NZ_CP036425.1"/>
</dbReference>
<evidence type="ECO:0000313" key="3">
    <source>
        <dbReference type="EMBL" id="QDU34973.1"/>
    </source>
</evidence>
<dbReference type="AlphaFoldDB" id="A0A517YXM7"/>
<sequence>MTINFSWGGMIILSLLLILMGGVILVILGFTWKRTNLKHEGREGESICGHCGYIVLGIEHMICPECGNDLRKVGIVKVGSEKKRRTGLIWGGIVMIIFSLILFFLLTFTVVKTQTIQTVPPPVNITTNKVQPIQPTQSPNSEHQNATTNPTMNESVSE</sequence>
<keyword evidence="2" id="KW-0812">Transmembrane</keyword>
<name>A0A517YXM7_9BACT</name>
<accession>A0A517YXM7</accession>
<protein>
    <submittedName>
        <fullName evidence="3">Uncharacterized protein</fullName>
    </submittedName>
</protein>
<dbReference type="Proteomes" id="UP000317369">
    <property type="component" value="Chromosome"/>
</dbReference>
<feature type="region of interest" description="Disordered" evidence="1">
    <location>
        <begin position="124"/>
        <end position="158"/>
    </location>
</feature>
<feature type="transmembrane region" description="Helical" evidence="2">
    <location>
        <begin position="87"/>
        <end position="111"/>
    </location>
</feature>
<dbReference type="KEGG" id="pcor:KS4_30500"/>